<feature type="transmembrane region" description="Helical" evidence="8">
    <location>
        <begin position="198"/>
        <end position="217"/>
    </location>
</feature>
<evidence type="ECO:0000256" key="2">
    <source>
        <dbReference type="ARBA" id="ARBA00009177"/>
    </source>
</evidence>
<dbReference type="GO" id="GO:0016020">
    <property type="term" value="C:membrane"/>
    <property type="evidence" value="ECO:0007669"/>
    <property type="project" value="UniProtKB-SubCell"/>
</dbReference>
<feature type="compositionally biased region" description="Basic and acidic residues" evidence="7">
    <location>
        <begin position="359"/>
        <end position="369"/>
    </location>
</feature>
<reference evidence="10" key="1">
    <citation type="journal article" date="2016" name="Nat. Commun.">
        <title>The Gonium pectorale genome demonstrates co-option of cell cycle regulation during the evolution of multicellularity.</title>
        <authorList>
            <person name="Hanschen E.R."/>
            <person name="Marriage T.N."/>
            <person name="Ferris P.J."/>
            <person name="Hamaji T."/>
            <person name="Toyoda A."/>
            <person name="Fujiyama A."/>
            <person name="Neme R."/>
            <person name="Noguchi H."/>
            <person name="Minakuchi Y."/>
            <person name="Suzuki M."/>
            <person name="Kawai-Toyooka H."/>
            <person name="Smith D.R."/>
            <person name="Sparks H."/>
            <person name="Anderson J."/>
            <person name="Bakaric R."/>
            <person name="Luria V."/>
            <person name="Karger A."/>
            <person name="Kirschner M.W."/>
            <person name="Durand P.M."/>
            <person name="Michod R.E."/>
            <person name="Nozaki H."/>
            <person name="Olson B.J."/>
        </authorList>
    </citation>
    <scope>NUCLEOTIDE SEQUENCE [LARGE SCALE GENOMIC DNA]</scope>
    <source>
        <strain evidence="10">NIES-2863</strain>
    </source>
</reference>
<dbReference type="Proteomes" id="UP000075714">
    <property type="component" value="Unassembled WGS sequence"/>
</dbReference>
<keyword evidence="4 8" id="KW-0812">Transmembrane</keyword>
<dbReference type="GO" id="GO:0055085">
    <property type="term" value="P:transmembrane transport"/>
    <property type="evidence" value="ECO:0007669"/>
    <property type="project" value="InterPro"/>
</dbReference>
<feature type="region of interest" description="Disordered" evidence="7">
    <location>
        <begin position="250"/>
        <end position="378"/>
    </location>
</feature>
<dbReference type="EMBL" id="LSYV01000015">
    <property type="protein sequence ID" value="KXZ51031.1"/>
    <property type="molecule type" value="Genomic_DNA"/>
</dbReference>
<dbReference type="PANTHER" id="PTHR31752">
    <property type="entry name" value="AUXIN EFFLUX CARRIER COMPONENT 1B-RELATED"/>
    <property type="match status" value="1"/>
</dbReference>
<dbReference type="AlphaFoldDB" id="A0A150GMM0"/>
<feature type="transmembrane region" description="Helical" evidence="8">
    <location>
        <begin position="1034"/>
        <end position="1056"/>
    </location>
</feature>
<feature type="transmembrane region" description="Helical" evidence="8">
    <location>
        <begin position="1007"/>
        <end position="1027"/>
    </location>
</feature>
<evidence type="ECO:0000256" key="4">
    <source>
        <dbReference type="ARBA" id="ARBA00022692"/>
    </source>
</evidence>
<dbReference type="OrthoDB" id="549806at2759"/>
<feature type="transmembrane region" description="Helical" evidence="8">
    <location>
        <begin position="977"/>
        <end position="1001"/>
    </location>
</feature>
<evidence type="ECO:0000256" key="8">
    <source>
        <dbReference type="SAM" id="Phobius"/>
    </source>
</evidence>
<dbReference type="PANTHER" id="PTHR31752:SF18">
    <property type="entry name" value="AUXIN EFFLUX CARRIER COMPONENT 1"/>
    <property type="match status" value="1"/>
</dbReference>
<evidence type="ECO:0000256" key="3">
    <source>
        <dbReference type="ARBA" id="ARBA00022448"/>
    </source>
</evidence>
<comment type="caution">
    <text evidence="9">The sequence shown here is derived from an EMBL/GenBank/DDBJ whole genome shotgun (WGS) entry which is preliminary data.</text>
</comment>
<organism evidence="9 10">
    <name type="scientific">Gonium pectorale</name>
    <name type="common">Green alga</name>
    <dbReference type="NCBI Taxonomy" id="33097"/>
    <lineage>
        <taxon>Eukaryota</taxon>
        <taxon>Viridiplantae</taxon>
        <taxon>Chlorophyta</taxon>
        <taxon>core chlorophytes</taxon>
        <taxon>Chlorophyceae</taxon>
        <taxon>CS clade</taxon>
        <taxon>Chlamydomonadales</taxon>
        <taxon>Volvocaceae</taxon>
        <taxon>Gonium</taxon>
    </lineage>
</organism>
<dbReference type="InterPro" id="IPR051107">
    <property type="entry name" value="Auxin_Efflux_Carrier"/>
</dbReference>
<feature type="transmembrane region" description="Helical" evidence="8">
    <location>
        <begin position="938"/>
        <end position="965"/>
    </location>
</feature>
<protein>
    <recommendedName>
        <fullName evidence="11">Auxin efflux carrier component</fullName>
    </recommendedName>
</protein>
<proteinExistence type="inferred from homology"/>
<keyword evidence="6 8" id="KW-0472">Membrane</keyword>
<dbReference type="Pfam" id="PF03547">
    <property type="entry name" value="Mem_trans"/>
    <property type="match status" value="1"/>
</dbReference>
<accession>A0A150GMM0</accession>
<feature type="region of interest" description="Disordered" evidence="7">
    <location>
        <begin position="443"/>
        <end position="484"/>
    </location>
</feature>
<feature type="region of interest" description="Disordered" evidence="7">
    <location>
        <begin position="577"/>
        <end position="628"/>
    </location>
</feature>
<evidence type="ECO:0000256" key="1">
    <source>
        <dbReference type="ARBA" id="ARBA00004141"/>
    </source>
</evidence>
<evidence type="ECO:0000256" key="6">
    <source>
        <dbReference type="ARBA" id="ARBA00023136"/>
    </source>
</evidence>
<keyword evidence="5 8" id="KW-1133">Transmembrane helix</keyword>
<keyword evidence="3" id="KW-0813">Transport</keyword>
<feature type="compositionally biased region" description="Gly residues" evidence="7">
    <location>
        <begin position="329"/>
        <end position="341"/>
    </location>
</feature>
<comment type="similarity">
    <text evidence="2">Belongs to the auxin efflux carrier (TC 2.A.69.1) family.</text>
</comment>
<keyword evidence="10" id="KW-1185">Reference proteome</keyword>
<comment type="subcellular location">
    <subcellularLocation>
        <location evidence="1">Membrane</location>
        <topology evidence="1">Multi-pass membrane protein</topology>
    </subcellularLocation>
</comment>
<feature type="region of interest" description="Disordered" evidence="7">
    <location>
        <begin position="684"/>
        <end position="734"/>
    </location>
</feature>
<evidence type="ECO:0000313" key="10">
    <source>
        <dbReference type="Proteomes" id="UP000075714"/>
    </source>
</evidence>
<evidence type="ECO:0000313" key="9">
    <source>
        <dbReference type="EMBL" id="KXZ51031.1"/>
    </source>
</evidence>
<evidence type="ECO:0000256" key="7">
    <source>
        <dbReference type="SAM" id="MobiDB-lite"/>
    </source>
</evidence>
<evidence type="ECO:0008006" key="11">
    <source>
        <dbReference type="Google" id="ProtNLM"/>
    </source>
</evidence>
<feature type="transmembrane region" description="Helical" evidence="8">
    <location>
        <begin position="12"/>
        <end position="37"/>
    </location>
</feature>
<dbReference type="InterPro" id="IPR004776">
    <property type="entry name" value="Mem_transp_PIN-like"/>
</dbReference>
<feature type="compositionally biased region" description="Low complexity" evidence="7">
    <location>
        <begin position="464"/>
        <end position="484"/>
    </location>
</feature>
<feature type="transmembrane region" description="Helical" evidence="8">
    <location>
        <begin position="57"/>
        <end position="77"/>
    </location>
</feature>
<sequence>MWSLQPVVNVGLQILFSIFLGWLLVNTLVLWVGITSLSLYYLGLKLQLYDTEAWRTLAAYVLWIALTQLGILVYCLARSRASRRASSPRDLRCGSAARLLAAEAGSDGGGADVSGAAGAKGTAALPPLRDAAPPFPADADADADAVDVAVDGGGGGGGSFSVIREAALLTLVLTANNCGMIGLPIMDATFGAPGRRTALLTGIPVMLWVVPFAIFAFEMHKASREAQDATNRTRHASRLSNDSVAVTAAGAGAGAGTPRGRLTATAASGDASGRSRPWHSTSARPSFAGSGGAGGDASGRRGSGDAGRWLQNRLGSQQDAPTVAHVSSAGGGGCDGGGGSAEGPDTMLPLGELAPRSGDPWRRASRLADESGDPGAVTGAERVGAAKDLAPGGPMVLVETCSGPPSSSTDHSGGQGAAATAASAAIATASGGVEVAGQHAAALPWAREPPRELASPVGARGSTGAAPAAGEWQAPAAAAAPSGPEAPADLVLPGSMLAVAGAVRAATARAAVAATEGAAAAAAAAAEAAVTARAEAAGARWEVVEAVAQRDAGAGAGASPFAAASAAAPAAGGFVSSAPRRSGSLGTATRGAGGAASGAPVLSTVPSGDLELSPLGPSSTPSAEAPPRVTAAAAAPAILPMRSAASLASSAAAAGVEDDCVVLRASGRLSSDAYRGGVGQAAATTQESLLRHRSRQGLPPPAAAGRSRSGGVAGALQPAAGAAGHSPPPPLLPTLVSQSSPFTTPAFVQATSTPFSAVAYQDTHLSGTPTGRSHCNDVAAAAGGGGAAGGAAAGPWLTRLETRPSSTSISAVDLPISPGWVLGEKPPAWAVGRSEGGGRHADVAAAGYEGGEGEGEGVGPSAPGPEADREAGAWPAARAKTVAAAGRVRRSATRQLTAVTWTVAKNPLLWSLLVALLVNLSGLRRFLDPESPAFVAELGFIAGLLHWFESIAIPVSLVSIGVWMYGKSLPLALLKRAGLLLALKLVALPLLQVACAAALRLPAAPTLTLLLLSLCPTATTSFVIAAHFGHGADVVAACTVGGTVLLLPACILALQLPRAFGVDVKLVA</sequence>
<gene>
    <name evidence="9" type="ORF">GPECTOR_14g270</name>
</gene>
<feature type="region of interest" description="Disordered" evidence="7">
    <location>
        <begin position="847"/>
        <end position="873"/>
    </location>
</feature>
<evidence type="ECO:0000256" key="5">
    <source>
        <dbReference type="ARBA" id="ARBA00022989"/>
    </source>
</evidence>
<name>A0A150GMM0_GONPE</name>
<feature type="compositionally biased region" description="Low complexity" evidence="7">
    <location>
        <begin position="703"/>
        <end position="725"/>
    </location>
</feature>
<feature type="compositionally biased region" description="Low complexity" evidence="7">
    <location>
        <begin position="577"/>
        <end position="590"/>
    </location>
</feature>
<feature type="compositionally biased region" description="Low complexity" evidence="7">
    <location>
        <begin position="258"/>
        <end position="267"/>
    </location>
</feature>